<feature type="active site" evidence="9">
    <location>
        <position position="163"/>
    </location>
</feature>
<evidence type="ECO:0000313" key="12">
    <source>
        <dbReference type="Proteomes" id="UP001301350"/>
    </source>
</evidence>
<organism evidence="11 12">
    <name type="scientific">Cyanidium caldarium</name>
    <name type="common">Red alga</name>
    <dbReference type="NCBI Taxonomy" id="2771"/>
    <lineage>
        <taxon>Eukaryota</taxon>
        <taxon>Rhodophyta</taxon>
        <taxon>Bangiophyceae</taxon>
        <taxon>Cyanidiales</taxon>
        <taxon>Cyanidiaceae</taxon>
        <taxon>Cyanidium</taxon>
    </lineage>
</organism>
<dbReference type="GO" id="GO:0005525">
    <property type="term" value="F:GTP binding"/>
    <property type="evidence" value="ECO:0007669"/>
    <property type="project" value="UniProtKB-UniRule"/>
</dbReference>
<dbReference type="EC" id="6.3.4.4" evidence="8 10"/>
<feature type="binding site" evidence="8">
    <location>
        <position position="28"/>
    </location>
    <ligand>
        <name>Mg(2+)</name>
        <dbReference type="ChEBI" id="CHEBI:18420"/>
    </ligand>
</feature>
<keyword evidence="6 8" id="KW-0460">Magnesium</keyword>
<feature type="binding site" evidence="8">
    <location>
        <begin position="359"/>
        <end position="361"/>
    </location>
    <ligand>
        <name>GTP</name>
        <dbReference type="ChEBI" id="CHEBI:37565"/>
    </ligand>
</feature>
<feature type="active site" description="Proton donor" evidence="8">
    <location>
        <position position="56"/>
    </location>
</feature>
<dbReference type="Pfam" id="PF00709">
    <property type="entry name" value="Adenylsucc_synt"/>
    <property type="match status" value="1"/>
</dbReference>
<feature type="binding site" evidence="8">
    <location>
        <begin position="53"/>
        <end position="56"/>
    </location>
    <ligand>
        <name>IMP</name>
        <dbReference type="ChEBI" id="CHEBI:58053"/>
    </ligand>
</feature>
<dbReference type="InterPro" id="IPR018220">
    <property type="entry name" value="Adenylosuccin_syn_GTP-bd"/>
</dbReference>
<evidence type="ECO:0000256" key="8">
    <source>
        <dbReference type="HAMAP-Rule" id="MF_03125"/>
    </source>
</evidence>
<feature type="binding site" evidence="8">
    <location>
        <position position="267"/>
    </location>
    <ligand>
        <name>IMP</name>
        <dbReference type="ChEBI" id="CHEBI:58053"/>
    </ligand>
</feature>
<name>A0AAV9IVP6_CYACA</name>
<keyword evidence="2 8" id="KW-0436">Ligase</keyword>
<dbReference type="InterPro" id="IPR042111">
    <property type="entry name" value="Adenylosuccinate_synth_dom3"/>
</dbReference>
<feature type="binding site" evidence="8">
    <location>
        <position position="331"/>
    </location>
    <ligand>
        <name>IMP</name>
        <dbReference type="ChEBI" id="CHEBI:58053"/>
    </ligand>
</feature>
<evidence type="ECO:0000256" key="7">
    <source>
        <dbReference type="ARBA" id="ARBA00023134"/>
    </source>
</evidence>
<dbReference type="GO" id="GO:0005737">
    <property type="term" value="C:cytoplasm"/>
    <property type="evidence" value="ECO:0007669"/>
    <property type="project" value="UniProtKB-SubCell"/>
</dbReference>
<evidence type="ECO:0000256" key="2">
    <source>
        <dbReference type="ARBA" id="ARBA00022598"/>
    </source>
</evidence>
<dbReference type="PROSITE" id="PS00513">
    <property type="entry name" value="ADENYLOSUCCIN_SYN_2"/>
    <property type="match status" value="1"/>
</dbReference>
<dbReference type="NCBIfam" id="NF002223">
    <property type="entry name" value="PRK01117.1"/>
    <property type="match status" value="1"/>
</dbReference>
<dbReference type="GO" id="GO:0004019">
    <property type="term" value="F:adenylosuccinate synthase activity"/>
    <property type="evidence" value="ECO:0007669"/>
    <property type="project" value="UniProtKB-UniRule"/>
</dbReference>
<dbReference type="PANTHER" id="PTHR11846">
    <property type="entry name" value="ADENYLOSUCCINATE SYNTHETASE"/>
    <property type="match status" value="1"/>
</dbReference>
<feature type="binding site" evidence="8">
    <location>
        <position position="152"/>
    </location>
    <ligand>
        <name>IMP</name>
        <dbReference type="ChEBI" id="CHEBI:58053"/>
    </ligand>
</feature>
<feature type="binding site" evidence="8">
    <location>
        <begin position="28"/>
        <end position="31"/>
    </location>
    <ligand>
        <name>IMP</name>
        <dbReference type="ChEBI" id="CHEBI:58053"/>
    </ligand>
</feature>
<feature type="binding site" evidence="8">
    <location>
        <position position="166"/>
    </location>
    <ligand>
        <name>IMP</name>
        <dbReference type="ChEBI" id="CHEBI:58053"/>
        <note>ligand shared between dimeric partners</note>
    </ligand>
</feature>
<dbReference type="InterPro" id="IPR042109">
    <property type="entry name" value="Adenylosuccinate_synth_dom1"/>
</dbReference>
<dbReference type="PANTHER" id="PTHR11846:SF0">
    <property type="entry name" value="ADENYLOSUCCINATE SYNTHETASE"/>
    <property type="match status" value="1"/>
</dbReference>
<dbReference type="GO" id="GO:0046040">
    <property type="term" value="P:IMP metabolic process"/>
    <property type="evidence" value="ECO:0007669"/>
    <property type="project" value="TreeGrafter"/>
</dbReference>
<comment type="subcellular location">
    <subcellularLocation>
        <location evidence="8">Cytoplasm</location>
    </subcellularLocation>
</comment>
<keyword evidence="12" id="KW-1185">Reference proteome</keyword>
<keyword evidence="8" id="KW-0963">Cytoplasm</keyword>
<feature type="binding site" evidence="8">
    <location>
        <position position="252"/>
    </location>
    <ligand>
        <name>IMP</name>
        <dbReference type="ChEBI" id="CHEBI:58053"/>
    </ligand>
</feature>
<dbReference type="CDD" id="cd03108">
    <property type="entry name" value="AdSS"/>
    <property type="match status" value="1"/>
</dbReference>
<dbReference type="EMBL" id="JANCYW010000007">
    <property type="protein sequence ID" value="KAK4536153.1"/>
    <property type="molecule type" value="Genomic_DNA"/>
</dbReference>
<comment type="caution">
    <text evidence="11">The sequence shown here is derived from an EMBL/GenBank/DDBJ whole genome shotgun (WGS) entry which is preliminary data.</text>
</comment>
<evidence type="ECO:0000256" key="3">
    <source>
        <dbReference type="ARBA" id="ARBA00022723"/>
    </source>
</evidence>
<keyword evidence="4 8" id="KW-0547">Nucleotide-binding</keyword>
<reference evidence="11 12" key="1">
    <citation type="submission" date="2022-07" db="EMBL/GenBank/DDBJ databases">
        <title>Genome-wide signatures of adaptation to extreme environments.</title>
        <authorList>
            <person name="Cho C.H."/>
            <person name="Yoon H.S."/>
        </authorList>
    </citation>
    <scope>NUCLEOTIDE SEQUENCE [LARGE SCALE GENOMIC DNA]</scope>
    <source>
        <strain evidence="11 12">DBV 063 E5</strain>
    </source>
</reference>
<keyword evidence="7 8" id="KW-0342">GTP-binding</keyword>
<keyword evidence="5 8" id="KW-0658">Purine biosynthesis</keyword>
<evidence type="ECO:0000256" key="9">
    <source>
        <dbReference type="PROSITE-ProRule" id="PRU10134"/>
    </source>
</evidence>
<evidence type="ECO:0000256" key="1">
    <source>
        <dbReference type="ARBA" id="ARBA00011738"/>
    </source>
</evidence>
<feature type="binding site" evidence="8">
    <location>
        <begin position="27"/>
        <end position="33"/>
    </location>
    <ligand>
        <name>GTP</name>
        <dbReference type="ChEBI" id="CHEBI:37565"/>
    </ligand>
</feature>
<comment type="subunit">
    <text evidence="1 8">Homodimer.</text>
</comment>
<dbReference type="AlphaFoldDB" id="A0AAV9IVP6"/>
<evidence type="ECO:0000256" key="10">
    <source>
        <dbReference type="RuleBase" id="RU000520"/>
    </source>
</evidence>
<keyword evidence="3 8" id="KW-0479">Metal-binding</keyword>
<evidence type="ECO:0000256" key="4">
    <source>
        <dbReference type="ARBA" id="ARBA00022741"/>
    </source>
</evidence>
<dbReference type="Gene3D" id="1.10.300.10">
    <property type="entry name" value="Adenylosuccinate Synthetase, subunit A, domain 2"/>
    <property type="match status" value="1"/>
</dbReference>
<comment type="cofactor">
    <cofactor evidence="8">
        <name>Mg(2+)</name>
        <dbReference type="ChEBI" id="CHEBI:18420"/>
    </cofactor>
    <text evidence="8">Binds 1 Mg(2+) ion per subunit.</text>
</comment>
<dbReference type="FunFam" id="3.90.170.10:FF:000001">
    <property type="entry name" value="Adenylosuccinate synthetase"/>
    <property type="match status" value="1"/>
</dbReference>
<evidence type="ECO:0000256" key="5">
    <source>
        <dbReference type="ARBA" id="ARBA00022755"/>
    </source>
</evidence>
<dbReference type="GO" id="GO:0000287">
    <property type="term" value="F:magnesium ion binding"/>
    <property type="evidence" value="ECO:0007669"/>
    <property type="project" value="UniProtKB-UniRule"/>
</dbReference>
<feature type="binding site" evidence="8">
    <location>
        <position position="333"/>
    </location>
    <ligand>
        <name>GTP</name>
        <dbReference type="ChEBI" id="CHEBI:37565"/>
    </ligand>
</feature>
<dbReference type="Gene3D" id="3.40.440.10">
    <property type="entry name" value="Adenylosuccinate Synthetase, subunit A, domain 1"/>
    <property type="match status" value="1"/>
</dbReference>
<accession>A0AAV9IVP6</accession>
<dbReference type="InterPro" id="IPR027417">
    <property type="entry name" value="P-loop_NTPase"/>
</dbReference>
<dbReference type="PROSITE" id="PS01266">
    <property type="entry name" value="ADENYLOSUCCIN_SYN_1"/>
    <property type="match status" value="1"/>
</dbReference>
<evidence type="ECO:0000313" key="11">
    <source>
        <dbReference type="EMBL" id="KAK4536153.1"/>
    </source>
</evidence>
<dbReference type="Proteomes" id="UP001301350">
    <property type="component" value="Unassembled WGS sequence"/>
</dbReference>
<dbReference type="InterPro" id="IPR042110">
    <property type="entry name" value="Adenylosuccinate_synth_dom2"/>
</dbReference>
<feature type="binding site" evidence="8">
    <location>
        <begin position="55"/>
        <end position="57"/>
    </location>
    <ligand>
        <name>GTP</name>
        <dbReference type="ChEBI" id="CHEBI:37565"/>
    </ligand>
</feature>
<dbReference type="Gene3D" id="3.90.170.10">
    <property type="entry name" value="Adenylosuccinate Synthetase, subunit A, domain 3"/>
    <property type="match status" value="1"/>
</dbReference>
<sequence>MPVAANGPSLARSYPLPATVVLGTQWGDEGKGKLVDLLSESIDVVARCQGGSNAGHTVVVNGVKYALHLLPTGILHPAVQAVIGNGVVVHLASLFEEVETLELQGVPNVAGRVHLSDRAHILCDYHQIADGLLEAERVAAAAGGVGGAIGTTKRGIGPCYASKMTRSNLRVGDLREFRSAQVPLRIRTALAELRLRFGAAGEAAVASYDVRAEVARCYQLARRCEPLTTDTFDYVNRVLESGQQSVLIEGANAAMLDIDFGTYPFVTSSNCTVGGCCTGLGVPARALGEVIGVVKAYTTRVGEGPFPTELYGEAGALLQRAGQEFGTTTQRPRRCGWLDTCLLRYTGRLNGLTQVCLTKLDVLGCFDTLRIGVAYRYRGKRLSSMPASLRALAECEVEFEELPGWRGVELGSVRCWSDLPAAAQAYVLRVQTLIGCPIVHVGVGAAREAIFLRSAADAVVKMDESMR</sequence>
<dbReference type="InterPro" id="IPR001114">
    <property type="entry name" value="Adenylosuccinate_synthetase"/>
</dbReference>
<comment type="catalytic activity">
    <reaction evidence="8 10">
        <text>IMP + L-aspartate + GTP = N(6)-(1,2-dicarboxyethyl)-AMP + GDP + phosphate + 2 H(+)</text>
        <dbReference type="Rhea" id="RHEA:15753"/>
        <dbReference type="ChEBI" id="CHEBI:15378"/>
        <dbReference type="ChEBI" id="CHEBI:29991"/>
        <dbReference type="ChEBI" id="CHEBI:37565"/>
        <dbReference type="ChEBI" id="CHEBI:43474"/>
        <dbReference type="ChEBI" id="CHEBI:57567"/>
        <dbReference type="ChEBI" id="CHEBI:58053"/>
        <dbReference type="ChEBI" id="CHEBI:58189"/>
        <dbReference type="EC" id="6.3.4.4"/>
    </reaction>
</comment>
<dbReference type="InterPro" id="IPR033128">
    <property type="entry name" value="Adenylosuccin_syn_Lys_AS"/>
</dbReference>
<comment type="function">
    <text evidence="8">Plays an important role in the de novo pathway and in the salvage pathway of purine nucleotide biosynthesis. Catalyzes the first commited step in the biosynthesis of AMP from IMP.</text>
</comment>
<feature type="binding site" evidence="8">
    <location>
        <begin position="327"/>
        <end position="333"/>
    </location>
    <ligand>
        <name>substrate</name>
    </ligand>
</feature>
<gene>
    <name evidence="11" type="ORF">CDCA_CDCA07G2178</name>
</gene>
<comment type="pathway">
    <text evidence="8 10">Purine metabolism; AMP biosynthesis via de novo pathway; AMP from IMP: step 1/2.</text>
</comment>
<dbReference type="GO" id="GO:0044208">
    <property type="term" value="P:'de novo' AMP biosynthetic process"/>
    <property type="evidence" value="ECO:0007669"/>
    <property type="project" value="UniProtKB-UniRule"/>
</dbReference>
<protein>
    <recommendedName>
        <fullName evidence="8 10">Adenylosuccinate synthetase</fullName>
        <shortName evidence="8">AMPSase</shortName>
        <shortName evidence="8">AdSS</shortName>
        <ecNumber evidence="8 10">6.3.4.4</ecNumber>
    </recommendedName>
    <alternativeName>
        <fullName evidence="8">IMP--aspartate ligase</fullName>
    </alternativeName>
</protein>
<dbReference type="NCBIfam" id="TIGR00184">
    <property type="entry name" value="purA"/>
    <property type="match status" value="1"/>
</dbReference>
<comment type="function">
    <text evidence="10">Plays an important role in the de novo pathway of purine nucleotide biosynthesis.</text>
</comment>
<proteinExistence type="inferred from homology"/>
<feature type="binding site" evidence="8">
    <location>
        <begin position="442"/>
        <end position="444"/>
    </location>
    <ligand>
        <name>GTP</name>
        <dbReference type="ChEBI" id="CHEBI:37565"/>
    </ligand>
</feature>
<dbReference type="HAMAP" id="MF_00011">
    <property type="entry name" value="Adenylosucc_synth"/>
    <property type="match status" value="1"/>
</dbReference>
<feature type="active site" description="Proton acceptor" evidence="8">
    <location>
        <position position="28"/>
    </location>
</feature>
<dbReference type="SUPFAM" id="SSF52540">
    <property type="entry name" value="P-loop containing nucleoside triphosphate hydrolases"/>
    <property type="match status" value="1"/>
</dbReference>
<feature type="binding site" evidence="8">
    <location>
        <position position="55"/>
    </location>
    <ligand>
        <name>Mg(2+)</name>
        <dbReference type="ChEBI" id="CHEBI:18420"/>
    </ligand>
</feature>
<evidence type="ECO:0000256" key="6">
    <source>
        <dbReference type="ARBA" id="ARBA00022842"/>
    </source>
</evidence>
<dbReference type="SMART" id="SM00788">
    <property type="entry name" value="Adenylsucc_synt"/>
    <property type="match status" value="1"/>
</dbReference>
<comment type="similarity">
    <text evidence="8 10">Belongs to the adenylosuccinate synthetase family.</text>
</comment>